<sequence>MVPSSPRYWPTRGFGQVYRPDIAVGTGIHGDSGAPSRLGGVFLIGFPAAAFATNCFVVAPSEGEECLIIDPGVGVVDRLSEVLRTHRLKPAAVLLTHGHLDHTYSVTPVCGERDVAAYIHTDDRYRLENPADQLGEELRLMLTAQFGGLEWTEPSDIVTFSDRQKLDLAGLSVEVAHAPGHTEGSVLFTVEHLPDSLPEDSGLARTIFAGDVLFSGGIGRTDLPGGDDAAMQASLRDVVLTMPDDSLVLPGHGPATTIARERTANPFLAHLT</sequence>
<dbReference type="SMART" id="SM00849">
    <property type="entry name" value="Lactamase_B"/>
    <property type="match status" value="1"/>
</dbReference>
<evidence type="ECO:0000256" key="3">
    <source>
        <dbReference type="ARBA" id="ARBA00022801"/>
    </source>
</evidence>
<reference evidence="7" key="1">
    <citation type="journal article" date="2019" name="Int. J. Syst. Evol. Microbiol.">
        <title>The Global Catalogue of Microorganisms (GCM) 10K type strain sequencing project: providing services to taxonomists for standard genome sequencing and annotation.</title>
        <authorList>
            <consortium name="The Broad Institute Genomics Platform"/>
            <consortium name="The Broad Institute Genome Sequencing Center for Infectious Disease"/>
            <person name="Wu L."/>
            <person name="Ma J."/>
        </authorList>
    </citation>
    <scope>NUCLEOTIDE SEQUENCE [LARGE SCALE GENOMIC DNA]</scope>
    <source>
        <strain evidence="7">NBRC 113072</strain>
    </source>
</reference>
<feature type="domain" description="Metallo-beta-lactamase" evidence="5">
    <location>
        <begin position="52"/>
        <end position="252"/>
    </location>
</feature>
<dbReference type="Gene3D" id="3.60.15.10">
    <property type="entry name" value="Ribonuclease Z/Hydroxyacylglutathione hydrolase-like"/>
    <property type="match status" value="1"/>
</dbReference>
<keyword evidence="3 6" id="KW-0378">Hydrolase</keyword>
<name>A0ABQ6IQA8_9MICO</name>
<proteinExistence type="predicted"/>
<dbReference type="SUPFAM" id="SSF56281">
    <property type="entry name" value="Metallo-hydrolase/oxidoreductase"/>
    <property type="match status" value="1"/>
</dbReference>
<dbReference type="PANTHER" id="PTHR46233:SF3">
    <property type="entry name" value="HYDROXYACYLGLUTATHIONE HYDROLASE GLOC"/>
    <property type="match status" value="1"/>
</dbReference>
<keyword evidence="2" id="KW-0479">Metal-binding</keyword>
<keyword evidence="4" id="KW-0862">Zinc</keyword>
<dbReference type="Proteomes" id="UP001157126">
    <property type="component" value="Unassembled WGS sequence"/>
</dbReference>
<dbReference type="InterPro" id="IPR036866">
    <property type="entry name" value="RibonucZ/Hydroxyglut_hydro"/>
</dbReference>
<dbReference type="InterPro" id="IPR051453">
    <property type="entry name" value="MBL_Glyoxalase_II"/>
</dbReference>
<keyword evidence="7" id="KW-1185">Reference proteome</keyword>
<protein>
    <submittedName>
        <fullName evidence="6">Hydrolase</fullName>
    </submittedName>
</protein>
<accession>A0ABQ6IQA8</accession>
<gene>
    <name evidence="6" type="ORF">GCM10025883_16940</name>
</gene>
<dbReference type="EMBL" id="BSUO01000001">
    <property type="protein sequence ID" value="GMA39649.1"/>
    <property type="molecule type" value="Genomic_DNA"/>
</dbReference>
<evidence type="ECO:0000313" key="6">
    <source>
        <dbReference type="EMBL" id="GMA39649.1"/>
    </source>
</evidence>
<organism evidence="6 7">
    <name type="scientific">Mobilicoccus caccae</name>
    <dbReference type="NCBI Taxonomy" id="1859295"/>
    <lineage>
        <taxon>Bacteria</taxon>
        <taxon>Bacillati</taxon>
        <taxon>Actinomycetota</taxon>
        <taxon>Actinomycetes</taxon>
        <taxon>Micrococcales</taxon>
        <taxon>Dermatophilaceae</taxon>
        <taxon>Mobilicoccus</taxon>
    </lineage>
</organism>
<evidence type="ECO:0000256" key="1">
    <source>
        <dbReference type="ARBA" id="ARBA00001947"/>
    </source>
</evidence>
<evidence type="ECO:0000259" key="5">
    <source>
        <dbReference type="SMART" id="SM00849"/>
    </source>
</evidence>
<evidence type="ECO:0000313" key="7">
    <source>
        <dbReference type="Proteomes" id="UP001157126"/>
    </source>
</evidence>
<comment type="caution">
    <text evidence="6">The sequence shown here is derived from an EMBL/GenBank/DDBJ whole genome shotgun (WGS) entry which is preliminary data.</text>
</comment>
<dbReference type="InterPro" id="IPR001279">
    <property type="entry name" value="Metallo-B-lactamas"/>
</dbReference>
<comment type="cofactor">
    <cofactor evidence="1">
        <name>Zn(2+)</name>
        <dbReference type="ChEBI" id="CHEBI:29105"/>
    </cofactor>
</comment>
<dbReference type="PANTHER" id="PTHR46233">
    <property type="entry name" value="HYDROXYACYLGLUTATHIONE HYDROLASE GLOC"/>
    <property type="match status" value="1"/>
</dbReference>
<evidence type="ECO:0000256" key="4">
    <source>
        <dbReference type="ARBA" id="ARBA00022833"/>
    </source>
</evidence>
<dbReference type="GO" id="GO:0016787">
    <property type="term" value="F:hydrolase activity"/>
    <property type="evidence" value="ECO:0007669"/>
    <property type="project" value="UniProtKB-KW"/>
</dbReference>
<dbReference type="Pfam" id="PF00753">
    <property type="entry name" value="Lactamase_B"/>
    <property type="match status" value="1"/>
</dbReference>
<dbReference type="CDD" id="cd06262">
    <property type="entry name" value="metallo-hydrolase-like_MBL-fold"/>
    <property type="match status" value="1"/>
</dbReference>
<evidence type="ECO:0000256" key="2">
    <source>
        <dbReference type="ARBA" id="ARBA00022723"/>
    </source>
</evidence>